<reference evidence="3 4" key="1">
    <citation type="journal article" date="2013" name="Front. Plant Sci.">
        <title>The Reference Genome of the Halophytic Plant Eutrema salsugineum.</title>
        <authorList>
            <person name="Yang R."/>
            <person name="Jarvis D.E."/>
            <person name="Chen H."/>
            <person name="Beilstein M.A."/>
            <person name="Grimwood J."/>
            <person name="Jenkins J."/>
            <person name="Shu S."/>
            <person name="Prochnik S."/>
            <person name="Xin M."/>
            <person name="Ma C."/>
            <person name="Schmutz J."/>
            <person name="Wing R.A."/>
            <person name="Mitchell-Olds T."/>
            <person name="Schumaker K.S."/>
            <person name="Wang X."/>
        </authorList>
    </citation>
    <scope>NUCLEOTIDE SEQUENCE [LARGE SCALE GENOMIC DNA]</scope>
</reference>
<dbReference type="OrthoDB" id="29853at2759"/>
<dbReference type="Pfam" id="PF03398">
    <property type="entry name" value="Ist1"/>
    <property type="match status" value="1"/>
</dbReference>
<protein>
    <submittedName>
        <fullName evidence="3">Uncharacterized protein</fullName>
    </submittedName>
</protein>
<organism evidence="3 4">
    <name type="scientific">Eutrema salsugineum</name>
    <name type="common">Saltwater cress</name>
    <name type="synonym">Sisymbrium salsugineum</name>
    <dbReference type="NCBI Taxonomy" id="72664"/>
    <lineage>
        <taxon>Eukaryota</taxon>
        <taxon>Viridiplantae</taxon>
        <taxon>Streptophyta</taxon>
        <taxon>Embryophyta</taxon>
        <taxon>Tracheophyta</taxon>
        <taxon>Spermatophyta</taxon>
        <taxon>Magnoliopsida</taxon>
        <taxon>eudicotyledons</taxon>
        <taxon>Gunneridae</taxon>
        <taxon>Pentapetalae</taxon>
        <taxon>rosids</taxon>
        <taxon>malvids</taxon>
        <taxon>Brassicales</taxon>
        <taxon>Brassicaceae</taxon>
        <taxon>Eutremeae</taxon>
        <taxon>Eutrema</taxon>
    </lineage>
</organism>
<feature type="compositionally biased region" description="Basic and acidic residues" evidence="2">
    <location>
        <begin position="199"/>
        <end position="209"/>
    </location>
</feature>
<comment type="similarity">
    <text evidence="1">Belongs to the IST1 family.</text>
</comment>
<dbReference type="Proteomes" id="UP000030689">
    <property type="component" value="Unassembled WGS sequence"/>
</dbReference>
<proteinExistence type="inferred from homology"/>
<keyword evidence="4" id="KW-1185">Reference proteome</keyword>
<evidence type="ECO:0000256" key="1">
    <source>
        <dbReference type="ARBA" id="ARBA00005536"/>
    </source>
</evidence>
<name>V4NPE6_EUTSA</name>
<dbReference type="EMBL" id="KI517408">
    <property type="protein sequence ID" value="ESQ48416.1"/>
    <property type="molecule type" value="Genomic_DNA"/>
</dbReference>
<sequence>MVNQSRSDISQLLPYGRFPEALPKAKHFYEDAKRLSAYDQVEYFCTSILQNFSPLNYQSDVLLLPEETKKAMAGLIFSASRIGELKELQNIRSLFVQRFGVQFDKDCVDLRPGNLVSSEIVQILDTTMPQDAISPEILMGISQTNITASVELSEIFASNDNLGIADSNAVKIEKPKTVVGREKLMKENSKFQHSNLGESRGRDRSSFMR</sequence>
<dbReference type="KEGG" id="eus:EUTSA_v10021964mg"/>
<dbReference type="eggNOG" id="KOG2027">
    <property type="taxonomic scope" value="Eukaryota"/>
</dbReference>
<dbReference type="OMA" id="SKFMHPN"/>
<dbReference type="Gene3D" id="1.20.1260.60">
    <property type="entry name" value="Vacuolar protein sorting-associated protein Ist1"/>
    <property type="match status" value="1"/>
</dbReference>
<gene>
    <name evidence="3" type="ORF">EUTSA_v10021964mg</name>
</gene>
<dbReference type="InterPro" id="IPR042277">
    <property type="entry name" value="IST1-like"/>
</dbReference>
<dbReference type="GO" id="GO:0015031">
    <property type="term" value="P:protein transport"/>
    <property type="evidence" value="ECO:0007669"/>
    <property type="project" value="InterPro"/>
</dbReference>
<evidence type="ECO:0000256" key="2">
    <source>
        <dbReference type="SAM" id="MobiDB-lite"/>
    </source>
</evidence>
<accession>V4NPE6</accession>
<dbReference type="AlphaFoldDB" id="V4NPE6"/>
<dbReference type="Gramene" id="ESQ48416">
    <property type="protein sequence ID" value="ESQ48416"/>
    <property type="gene ID" value="EUTSA_v10021964mg"/>
</dbReference>
<evidence type="ECO:0000313" key="4">
    <source>
        <dbReference type="Proteomes" id="UP000030689"/>
    </source>
</evidence>
<evidence type="ECO:0000313" key="3">
    <source>
        <dbReference type="EMBL" id="ESQ48416.1"/>
    </source>
</evidence>
<dbReference type="STRING" id="72664.V4NPE6"/>
<dbReference type="InterPro" id="IPR005061">
    <property type="entry name" value="Ist1"/>
</dbReference>
<feature type="region of interest" description="Disordered" evidence="2">
    <location>
        <begin position="189"/>
        <end position="209"/>
    </location>
</feature>
<dbReference type="PANTHER" id="PTHR12161:SF58">
    <property type="entry name" value="REGULATOR OF VPS4 ACTIVITY IN THE MVB PATHWAY PROTEIN"/>
    <property type="match status" value="1"/>
</dbReference>
<dbReference type="PANTHER" id="PTHR12161">
    <property type="entry name" value="IST1 FAMILY MEMBER"/>
    <property type="match status" value="1"/>
</dbReference>